<name>A0ABX0MRL1_9BURK</name>
<protein>
    <recommendedName>
        <fullName evidence="5">Pseudouridine synthase</fullName>
        <ecNumber evidence="5">5.4.99.-</ecNumber>
    </recommendedName>
</protein>
<dbReference type="PANTHER" id="PTHR21600">
    <property type="entry name" value="MITOCHONDRIAL RNA PSEUDOURIDINE SYNTHASE"/>
    <property type="match status" value="1"/>
</dbReference>
<sequence>MILTPTPNSADLPLDPDLEIDLDDEAGDEYVPAATGIDLSPIHLELTPDACGHRLDKVIAGLVPQFSRSRLQLWFEAGHVLVDGKPARGKDTAYGDETVVILPQSAPEDEAYTPEAMELNIVFEDEHIIVINKPAGLVVHPGAGNWAGTLLNGLLHHCPQLAGVPRAGIVHRLDKDTSGLMVIGKTLAAQTDLVRQLQARTVKREYFALVWGTPQLSSTIDASMGRHPKDRVKMAVSTNFSAKPAITHYQRIATGMLDRRPVSLVQCQLETGRTHQIRVHMLSIGFALVGDAVYGKQHLTPVFPRQALQARRLGLVHPASGQEMEWIVPLADDFAELIERAGIPEPEQV</sequence>
<keyword evidence="8" id="KW-1185">Reference proteome</keyword>
<dbReference type="Gene3D" id="3.30.2350.10">
    <property type="entry name" value="Pseudouridine synthase"/>
    <property type="match status" value="1"/>
</dbReference>
<dbReference type="CDD" id="cd00165">
    <property type="entry name" value="S4"/>
    <property type="match status" value="1"/>
</dbReference>
<dbReference type="Proteomes" id="UP000610594">
    <property type="component" value="Unassembled WGS sequence"/>
</dbReference>
<dbReference type="PROSITE" id="PS01129">
    <property type="entry name" value="PSI_RLU"/>
    <property type="match status" value="1"/>
</dbReference>
<dbReference type="RefSeq" id="WP_167239339.1">
    <property type="nucleotide sequence ID" value="NZ_WHJF01000081.1"/>
</dbReference>
<accession>A0ABX0MRL1</accession>
<evidence type="ECO:0000313" key="8">
    <source>
        <dbReference type="Proteomes" id="UP000610594"/>
    </source>
</evidence>
<comment type="catalytic activity">
    <reaction evidence="3">
        <text>uridine(1911/1915/1917) in 23S rRNA = pseudouridine(1911/1915/1917) in 23S rRNA</text>
        <dbReference type="Rhea" id="RHEA:42524"/>
        <dbReference type="Rhea" id="RHEA-COMP:10097"/>
        <dbReference type="Rhea" id="RHEA-COMP:10098"/>
        <dbReference type="ChEBI" id="CHEBI:65314"/>
        <dbReference type="ChEBI" id="CHEBI:65315"/>
        <dbReference type="EC" id="5.4.99.23"/>
    </reaction>
</comment>
<evidence type="ECO:0000259" key="6">
    <source>
        <dbReference type="Pfam" id="PF00849"/>
    </source>
</evidence>
<dbReference type="CDD" id="cd02869">
    <property type="entry name" value="PseudoU_synth_RluA_like"/>
    <property type="match status" value="1"/>
</dbReference>
<evidence type="ECO:0000256" key="4">
    <source>
        <dbReference type="PROSITE-ProRule" id="PRU00182"/>
    </source>
</evidence>
<dbReference type="PANTHER" id="PTHR21600:SF44">
    <property type="entry name" value="RIBOSOMAL LARGE SUBUNIT PSEUDOURIDINE SYNTHASE D"/>
    <property type="match status" value="1"/>
</dbReference>
<gene>
    <name evidence="7" type="ORF">F1735_24325</name>
</gene>
<dbReference type="InterPro" id="IPR020103">
    <property type="entry name" value="PsdUridine_synth_cat_dom_sf"/>
</dbReference>
<comment type="similarity">
    <text evidence="1 5">Belongs to the pseudouridine synthase RluA family.</text>
</comment>
<dbReference type="InterPro" id="IPR036986">
    <property type="entry name" value="S4_RNA-bd_sf"/>
</dbReference>
<dbReference type="SUPFAM" id="SSF55174">
    <property type="entry name" value="Alpha-L RNA-binding motif"/>
    <property type="match status" value="1"/>
</dbReference>
<keyword evidence="2 5" id="KW-0413">Isomerase</keyword>
<proteinExistence type="inferred from homology"/>
<dbReference type="InterPro" id="IPR006145">
    <property type="entry name" value="PsdUridine_synth_RsuA/RluA"/>
</dbReference>
<organism evidence="7 8">
    <name type="scientific">Massilia genomosp. 1</name>
    <dbReference type="NCBI Taxonomy" id="2609280"/>
    <lineage>
        <taxon>Bacteria</taxon>
        <taxon>Pseudomonadati</taxon>
        <taxon>Pseudomonadota</taxon>
        <taxon>Betaproteobacteria</taxon>
        <taxon>Burkholderiales</taxon>
        <taxon>Oxalobacteraceae</taxon>
        <taxon>Telluria group</taxon>
        <taxon>Massilia</taxon>
    </lineage>
</organism>
<comment type="function">
    <text evidence="5">Responsible for synthesis of pseudouridine from uracil.</text>
</comment>
<dbReference type="PROSITE" id="PS50889">
    <property type="entry name" value="S4"/>
    <property type="match status" value="1"/>
</dbReference>
<dbReference type="NCBIfam" id="TIGR00005">
    <property type="entry name" value="rluA_subfam"/>
    <property type="match status" value="1"/>
</dbReference>
<evidence type="ECO:0000256" key="3">
    <source>
        <dbReference type="ARBA" id="ARBA00036882"/>
    </source>
</evidence>
<dbReference type="SUPFAM" id="SSF55120">
    <property type="entry name" value="Pseudouridine synthase"/>
    <property type="match status" value="1"/>
</dbReference>
<evidence type="ECO:0000256" key="2">
    <source>
        <dbReference type="ARBA" id="ARBA00023235"/>
    </source>
</evidence>
<comment type="caution">
    <text evidence="7">The sequence shown here is derived from an EMBL/GenBank/DDBJ whole genome shotgun (WGS) entry which is preliminary data.</text>
</comment>
<evidence type="ECO:0000256" key="1">
    <source>
        <dbReference type="ARBA" id="ARBA00010876"/>
    </source>
</evidence>
<dbReference type="Gene3D" id="3.10.290.10">
    <property type="entry name" value="RNA-binding S4 domain"/>
    <property type="match status" value="1"/>
</dbReference>
<keyword evidence="4" id="KW-0694">RNA-binding</keyword>
<dbReference type="EC" id="5.4.99.-" evidence="5"/>
<comment type="catalytic activity">
    <reaction evidence="5">
        <text>a uridine in RNA = a pseudouridine in RNA</text>
        <dbReference type="Rhea" id="RHEA:48348"/>
        <dbReference type="Rhea" id="RHEA-COMP:12068"/>
        <dbReference type="Rhea" id="RHEA-COMP:12069"/>
        <dbReference type="ChEBI" id="CHEBI:65314"/>
        <dbReference type="ChEBI" id="CHEBI:65315"/>
    </reaction>
</comment>
<dbReference type="InterPro" id="IPR050188">
    <property type="entry name" value="RluA_PseudoU_synthase"/>
</dbReference>
<feature type="domain" description="Pseudouridine synthase RsuA/RluA-like" evidence="6">
    <location>
        <begin position="127"/>
        <end position="282"/>
    </location>
</feature>
<evidence type="ECO:0000313" key="7">
    <source>
        <dbReference type="EMBL" id="NHZ65387.1"/>
    </source>
</evidence>
<dbReference type="EMBL" id="WHJF01000081">
    <property type="protein sequence ID" value="NHZ65387.1"/>
    <property type="molecule type" value="Genomic_DNA"/>
</dbReference>
<dbReference type="Pfam" id="PF00849">
    <property type="entry name" value="PseudoU_synth_2"/>
    <property type="match status" value="1"/>
</dbReference>
<reference evidence="7 8" key="1">
    <citation type="submission" date="2019-10" db="EMBL/GenBank/DDBJ databases">
        <title>Taxonomy of Antarctic Massilia spp.: description of Massilia rubra sp. nov., Massilia aquatica sp. nov., Massilia mucilaginosa sp. nov., Massilia frigida sp. nov. isolated from streams, lakes and regoliths.</title>
        <authorList>
            <person name="Holochova P."/>
            <person name="Sedlacek I."/>
            <person name="Kralova S."/>
            <person name="Maslanova I."/>
            <person name="Busse H.-J."/>
            <person name="Stankova E."/>
            <person name="Vrbovska V."/>
            <person name="Kovarovic V."/>
            <person name="Bartak M."/>
            <person name="Svec P."/>
            <person name="Pantucek R."/>
        </authorList>
    </citation>
    <scope>NUCLEOTIDE SEQUENCE [LARGE SCALE GENOMIC DNA]</scope>
    <source>
        <strain evidence="7 8">CCM 8694</strain>
    </source>
</reference>
<dbReference type="InterPro" id="IPR006225">
    <property type="entry name" value="PsdUridine_synth_RluC/D"/>
</dbReference>
<evidence type="ECO:0000256" key="5">
    <source>
        <dbReference type="RuleBase" id="RU362028"/>
    </source>
</evidence>
<dbReference type="InterPro" id="IPR006224">
    <property type="entry name" value="PsdUridine_synth_RluA-like_CS"/>
</dbReference>